<reference evidence="2 3" key="1">
    <citation type="submission" date="2020-10" db="EMBL/GenBank/DDBJ databases">
        <title>Thermofilum lucidum 3507LT sp. nov. a novel member of Thermofilaceae family isolated from Chile hot spring, and proposal of description order Thermofilales.</title>
        <authorList>
            <person name="Zayulina K.S."/>
            <person name="Elcheninov A.G."/>
            <person name="Toshchakov S.V."/>
            <person name="Kublanov I.V."/>
        </authorList>
    </citation>
    <scope>NUCLEOTIDE SEQUENCE [LARGE SCALE GENOMIC DNA]</scope>
    <source>
        <strain evidence="2 3">3507LT</strain>
    </source>
</reference>
<name>A0A7L9FIB8_9CREN</name>
<evidence type="ECO:0000313" key="3">
    <source>
        <dbReference type="Proteomes" id="UP000594121"/>
    </source>
</evidence>
<dbReference type="KEGG" id="thel:IG193_02655"/>
<gene>
    <name evidence="2" type="ORF">IG193_02655</name>
</gene>
<dbReference type="InParanoid" id="A0A7L9FIB8"/>
<feature type="compositionally biased region" description="Basic and acidic residues" evidence="1">
    <location>
        <begin position="137"/>
        <end position="154"/>
    </location>
</feature>
<evidence type="ECO:0000313" key="2">
    <source>
        <dbReference type="EMBL" id="QOJ79381.1"/>
    </source>
</evidence>
<dbReference type="EMBL" id="CP062310">
    <property type="protein sequence ID" value="QOJ79381.1"/>
    <property type="molecule type" value="Genomic_DNA"/>
</dbReference>
<protein>
    <submittedName>
        <fullName evidence="2">Uncharacterized protein</fullName>
    </submittedName>
</protein>
<keyword evidence="3" id="KW-1185">Reference proteome</keyword>
<dbReference type="RefSeq" id="WP_192819353.1">
    <property type="nucleotide sequence ID" value="NZ_CP062310.1"/>
</dbReference>
<accession>A0A7L9FIB8</accession>
<sequence>MEDYASLKGDLESFIKSRGSVSAGELVEWAKRKGISEITLYVLVQELLESGEFRGEGEPQVIEPVINIEVPSRVVYVKKAVQPARPARAPTPRKTSRKKTRAVSSHSLLKFLQAEVESEAEEPEHEEAGIGGVEGEAPSKEAPARTTATEKEGGDLSGLEDLLKDADFSKAIRYLGRYWSVGKLRFLSDMVNDGVELGKAEKILLELRRRRLVELTENNVINAGEELRKLYRRTQSSLPLYDLFEKT</sequence>
<dbReference type="GeneID" id="59148761"/>
<organism evidence="2 3">
    <name type="scientific">Infirmifilum lucidum</name>
    <dbReference type="NCBI Taxonomy" id="2776706"/>
    <lineage>
        <taxon>Archaea</taxon>
        <taxon>Thermoproteota</taxon>
        <taxon>Thermoprotei</taxon>
        <taxon>Thermofilales</taxon>
        <taxon>Thermofilaceae</taxon>
        <taxon>Infirmifilum</taxon>
    </lineage>
</organism>
<dbReference type="Proteomes" id="UP000594121">
    <property type="component" value="Chromosome"/>
</dbReference>
<dbReference type="AlphaFoldDB" id="A0A7L9FIB8"/>
<proteinExistence type="predicted"/>
<feature type="compositionally biased region" description="Acidic residues" evidence="1">
    <location>
        <begin position="116"/>
        <end position="125"/>
    </location>
</feature>
<evidence type="ECO:0000256" key="1">
    <source>
        <dbReference type="SAM" id="MobiDB-lite"/>
    </source>
</evidence>
<feature type="region of interest" description="Disordered" evidence="1">
    <location>
        <begin position="115"/>
        <end position="156"/>
    </location>
</feature>